<evidence type="ECO:0000313" key="1">
    <source>
        <dbReference type="EMBL" id="TWI48979.1"/>
    </source>
</evidence>
<organism evidence="1 2">
    <name type="scientific">Pseudomonas duriflava</name>
    <dbReference type="NCBI Taxonomy" id="459528"/>
    <lineage>
        <taxon>Bacteria</taxon>
        <taxon>Pseudomonadati</taxon>
        <taxon>Pseudomonadota</taxon>
        <taxon>Gammaproteobacteria</taxon>
        <taxon>Pseudomonadales</taxon>
        <taxon>Pseudomonadaceae</taxon>
        <taxon>Pseudomonas</taxon>
    </lineage>
</organism>
<keyword evidence="2" id="KW-1185">Reference proteome</keyword>
<gene>
    <name evidence="1" type="ORF">IQ22_04113</name>
</gene>
<reference evidence="1 2" key="1">
    <citation type="journal article" date="2015" name="Stand. Genomic Sci.">
        <title>Genomic Encyclopedia of Bacterial and Archaeal Type Strains, Phase III: the genomes of soil and plant-associated and newly described type strains.</title>
        <authorList>
            <person name="Whitman W.B."/>
            <person name="Woyke T."/>
            <person name="Klenk H.P."/>
            <person name="Zhou Y."/>
            <person name="Lilburn T.G."/>
            <person name="Beck B.J."/>
            <person name="De Vos P."/>
            <person name="Vandamme P."/>
            <person name="Eisen J.A."/>
            <person name="Garrity G."/>
            <person name="Hugenholtz P."/>
            <person name="Kyrpides N.C."/>
        </authorList>
    </citation>
    <scope>NUCLEOTIDE SEQUENCE [LARGE SCALE GENOMIC DNA]</scope>
    <source>
        <strain evidence="1 2">CGMCC 1.6858</strain>
    </source>
</reference>
<comment type="caution">
    <text evidence="1">The sequence shown here is derived from an EMBL/GenBank/DDBJ whole genome shotgun (WGS) entry which is preliminary data.</text>
</comment>
<dbReference type="RefSeq" id="WP_158635466.1">
    <property type="nucleotide sequence ID" value="NZ_VLKY01000019.1"/>
</dbReference>
<dbReference type="AlphaFoldDB" id="A0A562PX42"/>
<dbReference type="Proteomes" id="UP000316905">
    <property type="component" value="Unassembled WGS sequence"/>
</dbReference>
<sequence length="46" mass="4982">MGQKTQRREEVNEQLGLAQDGLLNGLLNTNPEAIDAGLLALFCLRG</sequence>
<protein>
    <submittedName>
        <fullName evidence="1">Uncharacterized protein</fullName>
    </submittedName>
</protein>
<accession>A0A562PX42</accession>
<name>A0A562PX42_9PSED</name>
<proteinExistence type="predicted"/>
<dbReference type="EMBL" id="VLKY01000019">
    <property type="protein sequence ID" value="TWI48979.1"/>
    <property type="molecule type" value="Genomic_DNA"/>
</dbReference>
<evidence type="ECO:0000313" key="2">
    <source>
        <dbReference type="Proteomes" id="UP000316905"/>
    </source>
</evidence>